<reference evidence="1 2" key="1">
    <citation type="submission" date="2009-07" db="EMBL/GenBank/DDBJ databases">
        <authorList>
            <person name="Madupu R."/>
            <person name="Sebastian Y."/>
            <person name="Durkin A.S."/>
            <person name="Torralba M."/>
            <person name="Methe B."/>
            <person name="Sutton G.G."/>
            <person name="Strausberg R.L."/>
            <person name="Nelson K.E."/>
        </authorList>
    </citation>
    <scope>NUCLEOTIDE SEQUENCE [LARGE SCALE GENOMIC DNA]</scope>
    <source>
        <strain evidence="1 2">RM3277</strain>
    </source>
</reference>
<evidence type="ECO:0000313" key="2">
    <source>
        <dbReference type="Proteomes" id="UP000003107"/>
    </source>
</evidence>
<dbReference type="AlphaFoldDB" id="C6RFZ4"/>
<sequence>MRRRFAFLARRSVKFKRPRFFLFAGGFASHVNLDYLAQI</sequence>
<keyword evidence="2" id="KW-1185">Reference proteome</keyword>
<name>C6RFZ4_9BACT</name>
<proteinExistence type="predicted"/>
<dbReference type="STRING" id="553219.CAMSH0001_2257"/>
<comment type="caution">
    <text evidence="1">The sequence shown here is derived from an EMBL/GenBank/DDBJ whole genome shotgun (WGS) entry which is preliminary data.</text>
</comment>
<evidence type="ECO:0000313" key="1">
    <source>
        <dbReference type="EMBL" id="EET79689.1"/>
    </source>
</evidence>
<organism evidence="1 2">
    <name type="scientific">Campylobacter showae RM3277</name>
    <dbReference type="NCBI Taxonomy" id="553219"/>
    <lineage>
        <taxon>Bacteria</taxon>
        <taxon>Pseudomonadati</taxon>
        <taxon>Campylobacterota</taxon>
        <taxon>Epsilonproteobacteria</taxon>
        <taxon>Campylobacterales</taxon>
        <taxon>Campylobacteraceae</taxon>
        <taxon>Campylobacter</taxon>
    </lineage>
</organism>
<dbReference type="EMBL" id="ACVQ01000018">
    <property type="protein sequence ID" value="EET79689.1"/>
    <property type="molecule type" value="Genomic_DNA"/>
</dbReference>
<dbReference type="Proteomes" id="UP000003107">
    <property type="component" value="Unassembled WGS sequence"/>
</dbReference>
<gene>
    <name evidence="1" type="ORF">CAMSH0001_2257</name>
</gene>
<protein>
    <submittedName>
        <fullName evidence="1">Uncharacterized protein</fullName>
    </submittedName>
</protein>
<accession>C6RFZ4</accession>